<feature type="region of interest" description="Disordered" evidence="10">
    <location>
        <begin position="1"/>
        <end position="24"/>
    </location>
</feature>
<dbReference type="GO" id="GO:0005634">
    <property type="term" value="C:nucleus"/>
    <property type="evidence" value="ECO:0007669"/>
    <property type="project" value="UniProtKB-SubCell"/>
</dbReference>
<dbReference type="InterPro" id="IPR001965">
    <property type="entry name" value="Znf_PHD"/>
</dbReference>
<dbReference type="InterPro" id="IPR019787">
    <property type="entry name" value="Znf_PHD-finger"/>
</dbReference>
<evidence type="ECO:0000256" key="9">
    <source>
        <dbReference type="PROSITE-ProRule" id="PRU00035"/>
    </source>
</evidence>
<dbReference type="Pfam" id="PF00628">
    <property type="entry name" value="PHD"/>
    <property type="match status" value="1"/>
</dbReference>
<keyword evidence="5" id="KW-0175">Coiled coil</keyword>
<evidence type="ECO:0000256" key="8">
    <source>
        <dbReference type="PROSITE-ProRule" id="PRU00024"/>
    </source>
</evidence>
<dbReference type="InterPro" id="IPR017907">
    <property type="entry name" value="Znf_RING_CS"/>
</dbReference>
<evidence type="ECO:0000259" key="15">
    <source>
        <dbReference type="PROSITE" id="PS50119"/>
    </source>
</evidence>
<evidence type="ECO:0000256" key="3">
    <source>
        <dbReference type="ARBA" id="ARBA00022771"/>
    </source>
</evidence>
<keyword evidence="4" id="KW-0862">Zinc</keyword>
<dbReference type="PROSITE" id="PS50089">
    <property type="entry name" value="ZF_RING_2"/>
    <property type="match status" value="1"/>
</dbReference>
<evidence type="ECO:0000256" key="6">
    <source>
        <dbReference type="ARBA" id="ARBA00023117"/>
    </source>
</evidence>
<dbReference type="EMBL" id="CAJNOV010011686">
    <property type="protein sequence ID" value="CAF1457569.1"/>
    <property type="molecule type" value="Genomic_DNA"/>
</dbReference>
<evidence type="ECO:0000256" key="10">
    <source>
        <dbReference type="SAM" id="MobiDB-lite"/>
    </source>
</evidence>
<dbReference type="SUPFAM" id="SSF57845">
    <property type="entry name" value="B-box zinc-binding domain"/>
    <property type="match status" value="1"/>
</dbReference>
<keyword evidence="11" id="KW-1133">Transmembrane helix</keyword>
<dbReference type="InterPro" id="IPR011011">
    <property type="entry name" value="Znf_FYVE_PHD"/>
</dbReference>
<dbReference type="InterPro" id="IPR001487">
    <property type="entry name" value="Bromodomain"/>
</dbReference>
<dbReference type="Gene3D" id="3.30.40.10">
    <property type="entry name" value="Zinc/RING finger domain, C3HC4 (zinc finger)"/>
    <property type="match status" value="1"/>
</dbReference>
<keyword evidence="7" id="KW-0539">Nucleus</keyword>
<feature type="domain" description="RING-type" evidence="14">
    <location>
        <begin position="38"/>
        <end position="81"/>
    </location>
</feature>
<evidence type="ECO:0000256" key="7">
    <source>
        <dbReference type="ARBA" id="ARBA00023242"/>
    </source>
</evidence>
<dbReference type="PANTHER" id="PTHR45915:SF6">
    <property type="entry name" value="E3 UBIQUITIN-PROTEIN LIGASE TRIM33"/>
    <property type="match status" value="1"/>
</dbReference>
<keyword evidence="2" id="KW-0479">Metal-binding</keyword>
<keyword evidence="11" id="KW-0472">Membrane</keyword>
<dbReference type="InterPro" id="IPR018359">
    <property type="entry name" value="Bromodomain_CS"/>
</dbReference>
<dbReference type="GO" id="GO:0008270">
    <property type="term" value="F:zinc ion binding"/>
    <property type="evidence" value="ECO:0007669"/>
    <property type="project" value="UniProtKB-KW"/>
</dbReference>
<feature type="domain" description="Bromo" evidence="12">
    <location>
        <begin position="527"/>
        <end position="594"/>
    </location>
</feature>
<dbReference type="InterPro" id="IPR013083">
    <property type="entry name" value="Znf_RING/FYVE/PHD"/>
</dbReference>
<dbReference type="PROSITE" id="PS00518">
    <property type="entry name" value="ZF_RING_1"/>
    <property type="match status" value="1"/>
</dbReference>
<proteinExistence type="predicted"/>
<keyword evidence="11" id="KW-0812">Transmembrane</keyword>
<evidence type="ECO:0000313" key="17">
    <source>
        <dbReference type="Proteomes" id="UP000663855"/>
    </source>
</evidence>
<evidence type="ECO:0000256" key="11">
    <source>
        <dbReference type="SAM" id="Phobius"/>
    </source>
</evidence>
<keyword evidence="6 9" id="KW-0103">Bromodomain</keyword>
<dbReference type="SMART" id="SM00336">
    <property type="entry name" value="BBOX"/>
    <property type="match status" value="2"/>
</dbReference>
<feature type="transmembrane region" description="Helical" evidence="11">
    <location>
        <begin position="186"/>
        <end position="206"/>
    </location>
</feature>
<dbReference type="Pfam" id="PF00439">
    <property type="entry name" value="Bromodomain"/>
    <property type="match status" value="1"/>
</dbReference>
<evidence type="ECO:0000256" key="2">
    <source>
        <dbReference type="ARBA" id="ARBA00022723"/>
    </source>
</evidence>
<name>A0A815Q260_9BILA</name>
<evidence type="ECO:0000259" key="12">
    <source>
        <dbReference type="PROSITE" id="PS50014"/>
    </source>
</evidence>
<evidence type="ECO:0000313" key="16">
    <source>
        <dbReference type="EMBL" id="CAF1457569.1"/>
    </source>
</evidence>
<dbReference type="SUPFAM" id="SSF57903">
    <property type="entry name" value="FYVE/PHD zinc finger"/>
    <property type="match status" value="1"/>
</dbReference>
<dbReference type="PANTHER" id="PTHR45915">
    <property type="entry name" value="TRANSCRIPTION INTERMEDIARY FACTOR"/>
    <property type="match status" value="1"/>
</dbReference>
<organism evidence="16 17">
    <name type="scientific">Rotaria magnacalcarata</name>
    <dbReference type="NCBI Taxonomy" id="392030"/>
    <lineage>
        <taxon>Eukaryota</taxon>
        <taxon>Metazoa</taxon>
        <taxon>Spiralia</taxon>
        <taxon>Gnathifera</taxon>
        <taxon>Rotifera</taxon>
        <taxon>Eurotatoria</taxon>
        <taxon>Bdelloidea</taxon>
        <taxon>Philodinida</taxon>
        <taxon>Philodinidae</taxon>
        <taxon>Rotaria</taxon>
    </lineage>
</organism>
<sequence>MAHAEDKRNSPFNSFLIEDPTPNDNRITITNEESTTICSSCQQDLRLCPSKILACLHSVCNQCLDKLKDSSGTIYTCSACDHKSRVETICDNLFATEEIEANGLSTHCSNCEEHNIADWYCDSCADWLCIQCKNAHARVRLTKDHVVTQKNNEEARKIRGPTQNEKLLCQIHNEELARNFCQDCQMLTWLVTWFFSCIFLYPFIFVSDECQITLHKNHRYLFIDEAIQNQKINLHSLANKVRDVRLVLNKIQQARNQQRSDIDQTERQVIDDIKLFGLNMIAEVSRACKQLINDTTTLCNQARTQFTEKNTRFEQYLQNIDHSLDFVNEALTTSSKMAILKSNRVMNKRLDHLLHQNAIWSKAINPFQLKFSPNDPKNIRSTITSLGVLVHNGKRKITNNNKIILPEEQTNGIEQGKLNKYHSQLTTFDRSDTDHQSAISLDTSEDFCAVCRCGGELVCCDECPRVYHVECHVPSLNEVSMNDKWKCGLCSEINQSSTILKRKHDDTNDKLSSTEKQICEKLILHMYTHSSSVPFHHPVPADCIGYHKVITRPMDLRTIKGKLNSYANISEFLADVRLMFHNCSTFNRPESEIGKSGRTLSKAFDEWLEKYCSNSQISIPDRTNKRKKTSIQMIDHVS</sequence>
<dbReference type="InterPro" id="IPR000315">
    <property type="entry name" value="Znf_B-box"/>
</dbReference>
<feature type="domain" description="B box-type" evidence="15">
    <location>
        <begin position="108"/>
        <end position="150"/>
    </location>
</feature>
<evidence type="ECO:0000259" key="13">
    <source>
        <dbReference type="PROSITE" id="PS50016"/>
    </source>
</evidence>
<dbReference type="GO" id="GO:0000785">
    <property type="term" value="C:chromatin"/>
    <property type="evidence" value="ECO:0007669"/>
    <property type="project" value="TreeGrafter"/>
</dbReference>
<dbReference type="SMART" id="SM00297">
    <property type="entry name" value="BROMO"/>
    <property type="match status" value="1"/>
</dbReference>
<evidence type="ECO:0000256" key="4">
    <source>
        <dbReference type="ARBA" id="ARBA00022833"/>
    </source>
</evidence>
<dbReference type="PROSITE" id="PS50016">
    <property type="entry name" value="ZF_PHD_2"/>
    <property type="match status" value="1"/>
</dbReference>
<dbReference type="Proteomes" id="UP000663855">
    <property type="component" value="Unassembled WGS sequence"/>
</dbReference>
<dbReference type="PROSITE" id="PS50119">
    <property type="entry name" value="ZF_BBOX"/>
    <property type="match status" value="1"/>
</dbReference>
<dbReference type="CDD" id="cd15541">
    <property type="entry name" value="PHD_TIF1_like"/>
    <property type="match status" value="1"/>
</dbReference>
<evidence type="ECO:0000256" key="5">
    <source>
        <dbReference type="ARBA" id="ARBA00023054"/>
    </source>
</evidence>
<dbReference type="SMART" id="SM00249">
    <property type="entry name" value="PHD"/>
    <property type="match status" value="1"/>
</dbReference>
<feature type="domain" description="PHD-type" evidence="13">
    <location>
        <begin position="445"/>
        <end position="493"/>
    </location>
</feature>
<reference evidence="16" key="1">
    <citation type="submission" date="2021-02" db="EMBL/GenBank/DDBJ databases">
        <authorList>
            <person name="Nowell W R."/>
        </authorList>
    </citation>
    <scope>NUCLEOTIDE SEQUENCE</scope>
</reference>
<dbReference type="PROSITE" id="PS50014">
    <property type="entry name" value="BROMODOMAIN_2"/>
    <property type="match status" value="1"/>
</dbReference>
<dbReference type="PROSITE" id="PS01359">
    <property type="entry name" value="ZF_PHD_1"/>
    <property type="match status" value="1"/>
</dbReference>
<dbReference type="AlphaFoldDB" id="A0A815Q260"/>
<dbReference type="Gene3D" id="3.30.160.60">
    <property type="entry name" value="Classic Zinc Finger"/>
    <property type="match status" value="1"/>
</dbReference>
<dbReference type="SUPFAM" id="SSF47370">
    <property type="entry name" value="Bromodomain"/>
    <property type="match status" value="1"/>
</dbReference>
<dbReference type="InterPro" id="IPR001841">
    <property type="entry name" value="Znf_RING"/>
</dbReference>
<protein>
    <submittedName>
        <fullName evidence="16">Uncharacterized protein</fullName>
    </submittedName>
</protein>
<dbReference type="PROSITE" id="PS00633">
    <property type="entry name" value="BROMODOMAIN_1"/>
    <property type="match status" value="1"/>
</dbReference>
<dbReference type="Gene3D" id="1.20.920.10">
    <property type="entry name" value="Bromodomain-like"/>
    <property type="match status" value="1"/>
</dbReference>
<dbReference type="InterPro" id="IPR019786">
    <property type="entry name" value="Zinc_finger_PHD-type_CS"/>
</dbReference>
<gene>
    <name evidence="16" type="ORF">CJN711_LOCUS24925</name>
</gene>
<evidence type="ECO:0000256" key="1">
    <source>
        <dbReference type="ARBA" id="ARBA00004123"/>
    </source>
</evidence>
<evidence type="ECO:0000259" key="14">
    <source>
        <dbReference type="PROSITE" id="PS50089"/>
    </source>
</evidence>
<comment type="caution">
    <text evidence="16">The sequence shown here is derived from an EMBL/GenBank/DDBJ whole genome shotgun (WGS) entry which is preliminary data.</text>
</comment>
<comment type="subcellular location">
    <subcellularLocation>
        <location evidence="1">Nucleus</location>
    </subcellularLocation>
</comment>
<accession>A0A815Q260</accession>
<keyword evidence="3 8" id="KW-0863">Zinc-finger</keyword>
<dbReference type="InterPro" id="IPR036427">
    <property type="entry name" value="Bromodomain-like_sf"/>
</dbReference>